<dbReference type="PANTHER" id="PTHR43642:SF1">
    <property type="entry name" value="HYBRID SIGNAL TRANSDUCTION HISTIDINE KINASE G"/>
    <property type="match status" value="1"/>
</dbReference>
<dbReference type="PROSITE" id="PS50887">
    <property type="entry name" value="GGDEF"/>
    <property type="match status" value="1"/>
</dbReference>
<dbReference type="NCBIfam" id="TIGR00254">
    <property type="entry name" value="GGDEF"/>
    <property type="match status" value="1"/>
</dbReference>
<dbReference type="PANTHER" id="PTHR43642">
    <property type="entry name" value="HYBRID SIGNAL TRANSDUCTION HISTIDINE KINASE G"/>
    <property type="match status" value="1"/>
</dbReference>
<feature type="compositionally biased region" description="Low complexity" evidence="2">
    <location>
        <begin position="1"/>
        <end position="13"/>
    </location>
</feature>
<dbReference type="Pfam" id="PF00990">
    <property type="entry name" value="GGDEF"/>
    <property type="match status" value="1"/>
</dbReference>
<dbReference type="EMBL" id="MN079083">
    <property type="protein sequence ID" value="QEA04396.1"/>
    <property type="molecule type" value="Genomic_DNA"/>
</dbReference>
<dbReference type="SUPFAM" id="SSF52540">
    <property type="entry name" value="P-loop containing nucleoside triphosphate hydrolases"/>
    <property type="match status" value="1"/>
</dbReference>
<feature type="region of interest" description="Disordered" evidence="2">
    <location>
        <begin position="1"/>
        <end position="21"/>
    </location>
</feature>
<evidence type="ECO:0000256" key="1">
    <source>
        <dbReference type="ARBA" id="ARBA00004167"/>
    </source>
</evidence>
<name>A0A5B8R6T6_9ZZZZ</name>
<dbReference type="Pfam" id="PF13191">
    <property type="entry name" value="AAA_16"/>
    <property type="match status" value="1"/>
</dbReference>
<dbReference type="Gene3D" id="3.30.70.270">
    <property type="match status" value="1"/>
</dbReference>
<reference evidence="5" key="1">
    <citation type="submission" date="2019-06" db="EMBL/GenBank/DDBJ databases">
        <authorList>
            <person name="Murdoch R.W."/>
            <person name="Fathepure B."/>
        </authorList>
    </citation>
    <scope>NUCLEOTIDE SEQUENCE</scope>
</reference>
<dbReference type="InterPro" id="IPR043128">
    <property type="entry name" value="Rev_trsase/Diguanyl_cyclase"/>
</dbReference>
<dbReference type="SUPFAM" id="SSF55073">
    <property type="entry name" value="Nucleotide cyclase"/>
    <property type="match status" value="1"/>
</dbReference>
<dbReference type="InterPro" id="IPR000160">
    <property type="entry name" value="GGDEF_dom"/>
</dbReference>
<dbReference type="GO" id="GO:0005524">
    <property type="term" value="F:ATP binding"/>
    <property type="evidence" value="ECO:0007669"/>
    <property type="project" value="InterPro"/>
</dbReference>
<dbReference type="SUPFAM" id="SSF56112">
    <property type="entry name" value="Protein kinase-like (PK-like)"/>
    <property type="match status" value="1"/>
</dbReference>
<organism evidence="5">
    <name type="scientific">uncultured organism</name>
    <dbReference type="NCBI Taxonomy" id="155900"/>
    <lineage>
        <taxon>unclassified sequences</taxon>
        <taxon>environmental samples</taxon>
    </lineage>
</organism>
<dbReference type="SMART" id="SM00382">
    <property type="entry name" value="AAA"/>
    <property type="match status" value="1"/>
</dbReference>
<feature type="domain" description="Protein kinase" evidence="3">
    <location>
        <begin position="1"/>
        <end position="286"/>
    </location>
</feature>
<gene>
    <name evidence="5" type="primary">pknD</name>
    <name evidence="5" type="ORF">KBTEX_00704</name>
</gene>
<dbReference type="SMART" id="SM00065">
    <property type="entry name" value="GAF"/>
    <property type="match status" value="1"/>
</dbReference>
<accession>A0A5B8R6T6</accession>
<proteinExistence type="predicted"/>
<dbReference type="InterPro" id="IPR029016">
    <property type="entry name" value="GAF-like_dom_sf"/>
</dbReference>
<dbReference type="SUPFAM" id="SSF55781">
    <property type="entry name" value="GAF domain-like"/>
    <property type="match status" value="1"/>
</dbReference>
<dbReference type="GO" id="GO:0016020">
    <property type="term" value="C:membrane"/>
    <property type="evidence" value="ECO:0007669"/>
    <property type="project" value="UniProtKB-SubCell"/>
</dbReference>
<dbReference type="InterPro" id="IPR003593">
    <property type="entry name" value="AAA+_ATPase"/>
</dbReference>
<dbReference type="SUPFAM" id="SSF48452">
    <property type="entry name" value="TPR-like"/>
    <property type="match status" value="1"/>
</dbReference>
<dbReference type="InterPro" id="IPR000719">
    <property type="entry name" value="Prot_kinase_dom"/>
</dbReference>
<dbReference type="Gene3D" id="3.30.450.40">
    <property type="match status" value="1"/>
</dbReference>
<dbReference type="InterPro" id="IPR053159">
    <property type="entry name" value="Hybrid_Histidine_Kinase"/>
</dbReference>
<dbReference type="InterPro" id="IPR011009">
    <property type="entry name" value="Kinase-like_dom_sf"/>
</dbReference>
<evidence type="ECO:0000259" key="3">
    <source>
        <dbReference type="PROSITE" id="PS50011"/>
    </source>
</evidence>
<keyword evidence="5" id="KW-0808">Transferase</keyword>
<protein>
    <submittedName>
        <fullName evidence="5">Serine/threonine-protein kinase PknD</fullName>
        <ecNumber evidence="5">2.7.11.1</ecNumber>
    </submittedName>
</protein>
<dbReference type="Pfam" id="PF00069">
    <property type="entry name" value="Pkinase"/>
    <property type="match status" value="1"/>
</dbReference>
<dbReference type="EC" id="2.7.11.1" evidence="5"/>
<dbReference type="Pfam" id="PF01590">
    <property type="entry name" value="GAF"/>
    <property type="match status" value="1"/>
</dbReference>
<dbReference type="Gene3D" id="1.10.510.10">
    <property type="entry name" value="Transferase(Phosphotransferase) domain 1"/>
    <property type="match status" value="1"/>
</dbReference>
<dbReference type="SMART" id="SM00220">
    <property type="entry name" value="S_TKc"/>
    <property type="match status" value="1"/>
</dbReference>
<dbReference type="GO" id="GO:0004674">
    <property type="term" value="F:protein serine/threonine kinase activity"/>
    <property type="evidence" value="ECO:0007669"/>
    <property type="project" value="UniProtKB-EC"/>
</dbReference>
<evidence type="ECO:0000313" key="5">
    <source>
        <dbReference type="EMBL" id="QEA04396.1"/>
    </source>
</evidence>
<dbReference type="PROSITE" id="PS50011">
    <property type="entry name" value="PROTEIN_KINASE_DOM"/>
    <property type="match status" value="1"/>
</dbReference>
<feature type="domain" description="GGDEF" evidence="4">
    <location>
        <begin position="1552"/>
        <end position="1682"/>
    </location>
</feature>
<dbReference type="Gene3D" id="3.40.50.300">
    <property type="entry name" value="P-loop containing nucleotide triphosphate hydrolases"/>
    <property type="match status" value="1"/>
</dbReference>
<evidence type="ECO:0000259" key="4">
    <source>
        <dbReference type="PROSITE" id="PS50887"/>
    </source>
</evidence>
<dbReference type="FunFam" id="3.30.70.270:FF:000001">
    <property type="entry name" value="Diguanylate cyclase domain protein"/>
    <property type="match status" value="1"/>
</dbReference>
<sequence length="1682" mass="188068">MRTARAVRTAETAGSQLGETGQPLGWNESLCILEVLRDDGSTRLLRVEPGQDGTRRRLVKLRSGMGSSAKAVCLHSDHEVVSRHDLACALTLERLEGSGQDACLFFDDPGGELLDDIALPGLRQWLVIATAAAEALIEVHAAGLVHRDLRPETFIWNGERIYITDFSRAVRIRREHRDLDVPDSNTHRLRYMAPELTGRFNRPVDYRADYYSLGAVLYTLLVGQPPFSADDAHELIYQHLAVEPVPPRARRDDVPEVVSRVVLRLMEKDPDGRYQHGEKLLADLRLVADVIDGRRADDHGLLSGREGQRPLDIPHRLYGRETERRRLMDSLERAFEHRPQLVLIAGASGIGKTTLIRETYLPVTRQRAFFVSGKFDQLKRARPYGAWLDALEDLVAFIIAEPAETLEWWRGRLCEALGAQAGLLTALSPSMQALLGEQPPPGDLPPAEAKERFRDTVLRLFRVFSEADRPLVVFLDDLQWIDDASLELLETLVQRLEQLPLLIIAAYRDDEVPATHPLMLARRTLQERGRFTLSALELSPLTEADVTTLLTEGARRSAGEVAELAKEVLHRSGGNPFFIWQLLRTMRDRGWLFMDDAGQWCWDLDAVRGAGVPDQVVDLMLHRLHGLPRESQQLLSWAACLGTSFDLDILAWLAGREMTDVYDLLRPVLDEEFILPVGDPALVGDRVVSRSFRFAHDRMQEVAYRALPEEAVEPLHLRIAHLLRERLPAARRAERVIEIAGHLNLARSLVSGAEAGTDLARVNLDAARRAKAAAAFAAAVEHMRAGMSRLPGDIWERDPALAYALYRERGELEYLNSDFEAAERYVSEAIARETDIFRRADLYYMRVVQCTLRAHYTEAVAVGREALAQFGEVLPEADLEDVRDRELAAVRSLLEGRPLESLGGMPAMTDRRRRAVMKLLIALGPPCYRAHPGLWSVIVAREVRLCLESGNVTGAAYSYPAYGGLLTHVGQGDGGDCAALYRATRELMAQFTDRAENSMAHLMMGSSLTHWFAPLQAASEDYLEAYRTGQASGNLQYAVYGFGHDTYCRYFRGEPLDELIPDVLSYLEYTERRRNLWGIDLITGALRVFSLLHGGRDEPDWLHKHESETDYLARCEAHENLQVLCIYHIMRAMALLQLGEVSAAAHSIGEAETRLDSVSVQGLLPVTQFPALRALVLVQAPEALDADDGTVAAALEDAVARYGRWRRHAPDNFEHWYRLMQAEQARRDGDVTALIDAYDDALQAAQRQSCWPAAALIARRAALYWRERGRNAFAGIYEDQLAQAFRQGRASAALARFDGGARADEPAGRGPQMDAVIQIAQALSLHTELDELVPEIIRNVALQTGAQRVVLLLARDDDLRVAMDSGIHGARYYDTPPLVDNVESLPRSVIRYVARTQRMQRFGRGEVEHNLMLANDRYLNPADTGGGGFTGTAWCVPLTYLGELIGVLYLEHALTAEAFDERQRPLIEFLAAQAAISVRNIELIDRLAEEGRARQDAERRMQSADAEISARRAMEERLKHLANTDALTELANRRMFIEALELAWRQARDAETPAAVLMVDIDHFKDINDRHGHAAGDEVLRHLAGRFRATLRAVDIAARIGGEEFAVLLGAGEQADAVADRLCRQMAQTPVRVDSHTITFTVSIGVAHLRRADSSHEAVLQRADQALYRAKRDGRNRVATEL</sequence>
<evidence type="ECO:0000256" key="2">
    <source>
        <dbReference type="SAM" id="MobiDB-lite"/>
    </source>
</evidence>
<dbReference type="InterPro" id="IPR027417">
    <property type="entry name" value="P-loop_NTPase"/>
</dbReference>
<dbReference type="InterPro" id="IPR029787">
    <property type="entry name" value="Nucleotide_cyclase"/>
</dbReference>
<dbReference type="InterPro" id="IPR003018">
    <property type="entry name" value="GAF"/>
</dbReference>
<keyword evidence="5" id="KW-0418">Kinase</keyword>
<comment type="subcellular location">
    <subcellularLocation>
        <location evidence="1">Membrane</location>
        <topology evidence="1">Single-pass membrane protein</topology>
    </subcellularLocation>
</comment>
<dbReference type="InterPro" id="IPR011990">
    <property type="entry name" value="TPR-like_helical_dom_sf"/>
</dbReference>
<dbReference type="CDD" id="cd01949">
    <property type="entry name" value="GGDEF"/>
    <property type="match status" value="1"/>
</dbReference>
<dbReference type="InterPro" id="IPR041664">
    <property type="entry name" value="AAA_16"/>
</dbReference>
<dbReference type="SMART" id="SM00267">
    <property type="entry name" value="GGDEF"/>
    <property type="match status" value="1"/>
</dbReference>